<dbReference type="AlphaFoldDB" id="A0A1H6XE74"/>
<dbReference type="Proteomes" id="UP000199200">
    <property type="component" value="Unassembled WGS sequence"/>
</dbReference>
<dbReference type="STRING" id="426757.SAMN04488127_1465"/>
<proteinExistence type="predicted"/>
<dbReference type="EMBL" id="FNZF01000002">
    <property type="protein sequence ID" value="SEJ27441.1"/>
    <property type="molecule type" value="Genomic_DNA"/>
</dbReference>
<evidence type="ECO:0000313" key="2">
    <source>
        <dbReference type="Proteomes" id="UP000199200"/>
    </source>
</evidence>
<organism evidence="1 2">
    <name type="scientific">Bhargavaea ginsengi</name>
    <dbReference type="NCBI Taxonomy" id="426757"/>
    <lineage>
        <taxon>Bacteria</taxon>
        <taxon>Bacillati</taxon>
        <taxon>Bacillota</taxon>
        <taxon>Bacilli</taxon>
        <taxon>Bacillales</taxon>
        <taxon>Caryophanaceae</taxon>
        <taxon>Bhargavaea</taxon>
    </lineage>
</organism>
<reference evidence="2" key="1">
    <citation type="submission" date="2016-10" db="EMBL/GenBank/DDBJ databases">
        <authorList>
            <person name="Varghese N."/>
            <person name="Submissions S."/>
        </authorList>
    </citation>
    <scope>NUCLEOTIDE SEQUENCE [LARGE SCALE GENOMIC DNA]</scope>
    <source>
        <strain evidence="2">CGMCC 1.6763</strain>
    </source>
</reference>
<sequence length="96" mass="11566">MMEQRAVAAIRCIRTERSIRRLQQRTEQVEYDLVLTENAVISYERDFPLVKVWDMSVRAVAVRCWFLYLHTDEGVFAFRTEESPDVFIDRYRNMKT</sequence>
<name>A0A1H6XE74_9BACL</name>
<accession>A0A1H6XE74</accession>
<gene>
    <name evidence="1" type="ORF">SAMN04488127_1465</name>
</gene>
<protein>
    <submittedName>
        <fullName evidence="1">Uncharacterized protein</fullName>
    </submittedName>
</protein>
<evidence type="ECO:0000313" key="1">
    <source>
        <dbReference type="EMBL" id="SEJ27441.1"/>
    </source>
</evidence>
<keyword evidence="2" id="KW-1185">Reference proteome</keyword>